<keyword evidence="1" id="KW-0812">Transmembrane</keyword>
<feature type="transmembrane region" description="Helical" evidence="1">
    <location>
        <begin position="170"/>
        <end position="196"/>
    </location>
</feature>
<dbReference type="AlphaFoldDB" id="A0AAQ2C626"/>
<gene>
    <name evidence="2" type="ORF">E3O49_10355</name>
</gene>
<dbReference type="RefSeq" id="WP_134451499.1">
    <property type="nucleotide sequence ID" value="NZ_SOFY01000056.1"/>
</dbReference>
<dbReference type="Proteomes" id="UP000297403">
    <property type="component" value="Unassembled WGS sequence"/>
</dbReference>
<comment type="caution">
    <text evidence="2">The sequence shown here is derived from an EMBL/GenBank/DDBJ whole genome shotgun (WGS) entry which is preliminary data.</text>
</comment>
<evidence type="ECO:0008006" key="4">
    <source>
        <dbReference type="Google" id="ProtNLM"/>
    </source>
</evidence>
<accession>A0AAQ2C626</accession>
<proteinExistence type="predicted"/>
<dbReference type="EMBL" id="SOFY01000056">
    <property type="protein sequence ID" value="TFC45906.1"/>
    <property type="molecule type" value="Genomic_DNA"/>
</dbReference>
<evidence type="ECO:0000256" key="1">
    <source>
        <dbReference type="SAM" id="Phobius"/>
    </source>
</evidence>
<reference evidence="2 3" key="1">
    <citation type="submission" date="2019-03" db="EMBL/GenBank/DDBJ databases">
        <title>Genomics of glacier-inhabiting Cryobacterium strains.</title>
        <authorList>
            <person name="Liu Q."/>
            <person name="Xin Y.-H."/>
        </authorList>
    </citation>
    <scope>NUCLEOTIDE SEQUENCE [LARGE SCALE GENOMIC DNA]</scope>
    <source>
        <strain evidence="3">TMT1-22</strain>
    </source>
</reference>
<name>A0AAQ2C626_9MICO</name>
<evidence type="ECO:0000313" key="2">
    <source>
        <dbReference type="EMBL" id="TFC45906.1"/>
    </source>
</evidence>
<keyword evidence="1" id="KW-1133">Transmembrane helix</keyword>
<protein>
    <recommendedName>
        <fullName evidence="4">DUF2975 domain-containing protein</fullName>
    </recommendedName>
</protein>
<feature type="transmembrane region" description="Helical" evidence="1">
    <location>
        <begin position="12"/>
        <end position="39"/>
    </location>
</feature>
<organism evidence="2 3">
    <name type="scientific">Cryobacterium shii</name>
    <dbReference type="NCBI Taxonomy" id="1259235"/>
    <lineage>
        <taxon>Bacteria</taxon>
        <taxon>Bacillati</taxon>
        <taxon>Actinomycetota</taxon>
        <taxon>Actinomycetes</taxon>
        <taxon>Micrococcales</taxon>
        <taxon>Microbacteriaceae</taxon>
        <taxon>Cryobacterium</taxon>
    </lineage>
</organism>
<feature type="transmembrane region" description="Helical" evidence="1">
    <location>
        <begin position="95"/>
        <end position="116"/>
    </location>
</feature>
<keyword evidence="3" id="KW-1185">Reference proteome</keyword>
<sequence>MQTSTSNRQARTLVAVQVAAGIYATGAFVFAAFMLFAVLSSGLAGGGSAIALPVGASPATQLSTLDANPRSPDAHFTEVEFTAQDLSLSTSLLYYAPRALTPLAQGVVALAIMVLARNVRSGQPFAGPVISGMTISALTIAIIGSANQLLVNFGTSQARWELLSDTPFLAGWLGAPAFDWTPVFVGLTLGIIASVFRAGASLQRETEGLV</sequence>
<evidence type="ECO:0000313" key="3">
    <source>
        <dbReference type="Proteomes" id="UP000297403"/>
    </source>
</evidence>
<feature type="transmembrane region" description="Helical" evidence="1">
    <location>
        <begin position="128"/>
        <end position="150"/>
    </location>
</feature>
<keyword evidence="1" id="KW-0472">Membrane</keyword>